<dbReference type="AlphaFoldDB" id="A0A3B0MJH4"/>
<protein>
    <submittedName>
        <fullName evidence="2">Uncharacterized protein</fullName>
    </submittedName>
</protein>
<reference evidence="2" key="1">
    <citation type="submission" date="2018-04" db="EMBL/GenBank/DDBJ databases">
        <authorList>
            <person name="Go L.Y."/>
            <person name="Mitchell J.A."/>
        </authorList>
    </citation>
    <scope>NUCLEOTIDE SEQUENCE</scope>
    <source>
        <strain evidence="2">ARTV</strain>
    </source>
</reference>
<feature type="transmembrane region" description="Helical" evidence="1">
    <location>
        <begin position="20"/>
        <end position="41"/>
    </location>
</feature>
<proteinExistence type="predicted"/>
<accession>A0A3B0MJH4</accession>
<evidence type="ECO:0000313" key="2">
    <source>
        <dbReference type="EMBL" id="SSW94546.1"/>
    </source>
</evidence>
<keyword evidence="1" id="KW-1133">Transmembrane helix</keyword>
<evidence type="ECO:0000256" key="1">
    <source>
        <dbReference type="SAM" id="Phobius"/>
    </source>
</evidence>
<keyword evidence="1" id="KW-0812">Transmembrane</keyword>
<feature type="transmembrane region" description="Helical" evidence="1">
    <location>
        <begin position="83"/>
        <end position="103"/>
    </location>
</feature>
<sequence>MSCGWESLDEKIILDDFLTSWLADMSGIYFAVTMLLGIVQPQSLKQLNSIKKVLLTLFWLILLAISSWLIFSDAITGLKGYILAQTYLSVIAIFMLLLSLLAASQVEKTVKHASKSFIRYQLFIQNDKIKFEPQIKLITSLPVKCDVYHILQSIEISAHQILKEYWSLVSSHHGISVNFQLRGLDGEWLNVRDRILITIADKTNPMLLGEWEIFAKSKANL</sequence>
<organism evidence="2">
    <name type="scientific">Arsenophonus endosymbiont of Trialeurodes vaporariorum</name>
    <dbReference type="NCBI Taxonomy" id="235567"/>
    <lineage>
        <taxon>Bacteria</taxon>
        <taxon>Pseudomonadati</taxon>
        <taxon>Pseudomonadota</taxon>
        <taxon>Gammaproteobacteria</taxon>
        <taxon>Enterobacterales</taxon>
        <taxon>Morganellaceae</taxon>
        <taxon>Arsenophonus</taxon>
    </lineage>
</organism>
<keyword evidence="1" id="KW-0472">Membrane</keyword>
<name>A0A3B0MJH4_9GAMM</name>
<feature type="transmembrane region" description="Helical" evidence="1">
    <location>
        <begin position="53"/>
        <end position="71"/>
    </location>
</feature>
<dbReference type="EMBL" id="UFQR01000001">
    <property type="protein sequence ID" value="SSW94546.1"/>
    <property type="molecule type" value="Genomic_DNA"/>
</dbReference>
<gene>
    <name evidence="2" type="ORF">ARTV_0064</name>
</gene>